<protein>
    <submittedName>
        <fullName evidence="2">RING-type domain-containing protein</fullName>
    </submittedName>
</protein>
<name>A0A1I8HAW2_9PLAT</name>
<dbReference type="WBParaSite" id="maker-uti_cns_0005358-snap-gene-0.5-mRNA-1">
    <property type="protein sequence ID" value="maker-uti_cns_0005358-snap-gene-0.5-mRNA-1"/>
    <property type="gene ID" value="maker-uti_cns_0005358-snap-gene-0.5"/>
</dbReference>
<dbReference type="Proteomes" id="UP000095280">
    <property type="component" value="Unplaced"/>
</dbReference>
<reference evidence="2" key="1">
    <citation type="submission" date="2016-11" db="UniProtKB">
        <authorList>
            <consortium name="WormBaseParasite"/>
        </authorList>
    </citation>
    <scope>IDENTIFICATION</scope>
</reference>
<accession>A0A1I8HAW2</accession>
<proteinExistence type="predicted"/>
<dbReference type="AlphaFoldDB" id="A0A1I8HAW2"/>
<keyword evidence="1" id="KW-1185">Reference proteome</keyword>
<evidence type="ECO:0000313" key="1">
    <source>
        <dbReference type="Proteomes" id="UP000095280"/>
    </source>
</evidence>
<organism evidence="1 2">
    <name type="scientific">Macrostomum lignano</name>
    <dbReference type="NCBI Taxonomy" id="282301"/>
    <lineage>
        <taxon>Eukaryota</taxon>
        <taxon>Metazoa</taxon>
        <taxon>Spiralia</taxon>
        <taxon>Lophotrochozoa</taxon>
        <taxon>Platyhelminthes</taxon>
        <taxon>Rhabditophora</taxon>
        <taxon>Macrostomorpha</taxon>
        <taxon>Macrostomida</taxon>
        <taxon>Macrostomidae</taxon>
        <taxon>Macrostomum</taxon>
    </lineage>
</organism>
<evidence type="ECO:0000313" key="2">
    <source>
        <dbReference type="WBParaSite" id="maker-uti_cns_0005358-snap-gene-0.5-mRNA-1"/>
    </source>
</evidence>
<sequence length="490" mass="53299">RPQPGRPARSALSLPSPTARLGIFEYLSRQFVTSESRSAWPAPVKTAAYCRQTERLLCLQTALRGSSLPESRRCPYAGADLLGLSRDVGGCSGFDYDDGAAAPPCVEDEDDISEQRLQELQDQQDERSQLMMQLCSDGFSFCDVKDEPRFVFDESLCLPVQLTVLSDLAPIVRSPVVSMAAKDDCLAVTDGYFVYLFELLNSASTAASASSSASFSSSGGGGGAGRLRCRRSFRVLPSGYSDFRISCVRLQTRDLMYASGNLVLEASELTAGCLVMTNSMGQLLSYKVYNDGHVSGFDFDQSGGIFLCYCGQRKAISRIVKLSSDLKHLFHLDIDWDKIPKQISCCWDSNETWVSGQWGGNGGFLLSMRSHDPKGIGEVNSWLKPSAWRFERLMPSQLLGLSEGRLLTVNAASQEGSLYVLYWTRRVPGASSQGWVPECQRVCHKDNEGVTALCSDRERSGTVYLAKNGLVYQLQVLGHGSGGGSGGGSG</sequence>